<comment type="caution">
    <text evidence="7">The sequence shown here is derived from an EMBL/GenBank/DDBJ whole genome shotgun (WGS) entry which is preliminary data.</text>
</comment>
<keyword evidence="4" id="KW-0812">Transmembrane</keyword>
<dbReference type="Gene3D" id="3.30.9.10">
    <property type="entry name" value="D-Amino Acid Oxidase, subunit A, domain 2"/>
    <property type="match status" value="1"/>
</dbReference>
<evidence type="ECO:0000256" key="3">
    <source>
        <dbReference type="ARBA" id="ARBA00022827"/>
    </source>
</evidence>
<dbReference type="Gene3D" id="3.50.50.60">
    <property type="entry name" value="FAD/NAD(P)-binding domain"/>
    <property type="match status" value="1"/>
</dbReference>
<keyword evidence="2" id="KW-0285">Flavoprotein</keyword>
<reference evidence="7 8" key="1">
    <citation type="journal article" date="2019" name="Emerg. Microbes Infect.">
        <title>Comprehensive subspecies identification of 175 nontuberculous mycobacteria species based on 7547 genomic profiles.</title>
        <authorList>
            <person name="Matsumoto Y."/>
            <person name="Kinjo T."/>
            <person name="Motooka D."/>
            <person name="Nabeya D."/>
            <person name="Jung N."/>
            <person name="Uechi K."/>
            <person name="Horii T."/>
            <person name="Iida T."/>
            <person name="Fujita J."/>
            <person name="Nakamura S."/>
        </authorList>
    </citation>
    <scope>NUCLEOTIDE SEQUENCE [LARGE SCALE GENOMIC DNA]</scope>
    <source>
        <strain evidence="7 8">JCM 30996</strain>
    </source>
</reference>
<evidence type="ECO:0000256" key="4">
    <source>
        <dbReference type="SAM" id="Phobius"/>
    </source>
</evidence>
<evidence type="ECO:0000259" key="6">
    <source>
        <dbReference type="Pfam" id="PF13577"/>
    </source>
</evidence>
<evidence type="ECO:0000256" key="2">
    <source>
        <dbReference type="ARBA" id="ARBA00022630"/>
    </source>
</evidence>
<evidence type="ECO:0000259" key="5">
    <source>
        <dbReference type="Pfam" id="PF01494"/>
    </source>
</evidence>
<feature type="domain" description="SnoaL-like" evidence="6">
    <location>
        <begin position="532"/>
        <end position="656"/>
    </location>
</feature>
<evidence type="ECO:0008006" key="9">
    <source>
        <dbReference type="Google" id="ProtNLM"/>
    </source>
</evidence>
<dbReference type="SUPFAM" id="SSF54427">
    <property type="entry name" value="NTF2-like"/>
    <property type="match status" value="1"/>
</dbReference>
<dbReference type="PRINTS" id="PR00420">
    <property type="entry name" value="RNGMNOXGNASE"/>
</dbReference>
<dbReference type="InterPro" id="IPR037401">
    <property type="entry name" value="SnoaL-like"/>
</dbReference>
<dbReference type="InterPro" id="IPR036188">
    <property type="entry name" value="FAD/NAD-bd_sf"/>
</dbReference>
<dbReference type="Proteomes" id="UP000465304">
    <property type="component" value="Unassembled WGS sequence"/>
</dbReference>
<evidence type="ECO:0000313" key="8">
    <source>
        <dbReference type="Proteomes" id="UP000465304"/>
    </source>
</evidence>
<organism evidence="7 8">
    <name type="scientific">Mycolicibacterium hippocampi</name>
    <dbReference type="NCBI Taxonomy" id="659824"/>
    <lineage>
        <taxon>Bacteria</taxon>
        <taxon>Bacillati</taxon>
        <taxon>Actinomycetota</taxon>
        <taxon>Actinomycetes</taxon>
        <taxon>Mycobacteriales</taxon>
        <taxon>Mycobacteriaceae</taxon>
        <taxon>Mycolicibacterium</taxon>
    </lineage>
</organism>
<dbReference type="PANTHER" id="PTHR43004">
    <property type="entry name" value="TRK SYSTEM POTASSIUM UPTAKE PROTEIN"/>
    <property type="match status" value="1"/>
</dbReference>
<feature type="domain" description="FAD-binding" evidence="5">
    <location>
        <begin position="10"/>
        <end position="349"/>
    </location>
</feature>
<gene>
    <name evidence="7" type="ORF">MHIP_40360</name>
</gene>
<protein>
    <recommendedName>
        <fullName evidence="9">2,4-dichlorophenol 6-monooxygenase</fullName>
    </recommendedName>
</protein>
<keyword evidence="3" id="KW-0274">FAD</keyword>
<dbReference type="EMBL" id="BLLB01000002">
    <property type="protein sequence ID" value="GFH03553.1"/>
    <property type="molecule type" value="Genomic_DNA"/>
</dbReference>
<evidence type="ECO:0000256" key="1">
    <source>
        <dbReference type="ARBA" id="ARBA00001974"/>
    </source>
</evidence>
<dbReference type="InterPro" id="IPR050641">
    <property type="entry name" value="RIFMO-like"/>
</dbReference>
<dbReference type="InterPro" id="IPR002938">
    <property type="entry name" value="FAD-bd"/>
</dbReference>
<dbReference type="PANTHER" id="PTHR43004:SF19">
    <property type="entry name" value="BINDING MONOOXYGENASE, PUTATIVE (JCVI)-RELATED"/>
    <property type="match status" value="1"/>
</dbReference>
<dbReference type="Gene3D" id="3.40.30.120">
    <property type="match status" value="1"/>
</dbReference>
<feature type="transmembrane region" description="Helical" evidence="4">
    <location>
        <begin position="13"/>
        <end position="38"/>
    </location>
</feature>
<accession>A0A7I9ZS20</accession>
<name>A0A7I9ZS20_9MYCO</name>
<sequence>MIVINSGVEETDVLIVGGSLVGLSAAVFLASSGVRALLVERHLGSSQHPRAIGYTTRTVEMFRQAGIALPASTAPGPPGRARVESLTGAWHETNGWAAPTCRPAEPGQYSPVAGSTIAQDSLEPILRSRATELGADLRLGEELISFAHNDEAVTATVRRRADGSAHQIRAAYLVAADGANSPVRSQLGITRGGRGLLSVQRSVLFRAPLERYLRNGIVQFEIKQPGLDAFLASYGDGRWVLMVTGDIERSEQQHISLIRRAAGIADLPVEIITDGRWELAAWIAAHFGSGRIFLTGDAAHQLPPNRGGYGANTGIADAHNLSWKLASVLNGQSSPALLDTYDAERRPVALLRHDQIFARSDFKGHLDTDTDDVEVIDDIAMELGQLYRSAALPTASDDLPPVRRPDQWAGQPGTRAPHLWFDDDKRQSLLDFYGQGWVVVADGGAWTSAARRVSTDLEISLTAVPVPAGTTAHHNFMALYGLGPGGACLIRPDGHIAAHFETAPASRVTALTEALTAAVMLRERLVVQLSHLGDRDALVALTIRYADAINRGYDGKTIEPELFSQIFSHDATYTMPGEDPYVGLEAVVSALPAATAAVPFAMHAFVNPILDIGKTTATARWLMWLVARPTDADLRTGYVQTSFSYTRTSAGWRIRSVVVHPGGIQIPQPGAVRHE</sequence>
<dbReference type="GO" id="GO:0016709">
    <property type="term" value="F:oxidoreductase activity, acting on paired donors, with incorporation or reduction of molecular oxygen, NAD(P)H as one donor, and incorporation of one atom of oxygen"/>
    <property type="evidence" value="ECO:0007669"/>
    <property type="project" value="UniProtKB-ARBA"/>
</dbReference>
<evidence type="ECO:0000313" key="7">
    <source>
        <dbReference type="EMBL" id="GFH03553.1"/>
    </source>
</evidence>
<keyword evidence="4" id="KW-1133">Transmembrane helix</keyword>
<dbReference type="AlphaFoldDB" id="A0A7I9ZS20"/>
<dbReference type="Gene3D" id="3.10.450.50">
    <property type="match status" value="1"/>
</dbReference>
<proteinExistence type="predicted"/>
<dbReference type="Pfam" id="PF13577">
    <property type="entry name" value="SnoaL_4"/>
    <property type="match status" value="1"/>
</dbReference>
<dbReference type="SUPFAM" id="SSF51905">
    <property type="entry name" value="FAD/NAD(P)-binding domain"/>
    <property type="match status" value="1"/>
</dbReference>
<keyword evidence="4" id="KW-0472">Membrane</keyword>
<keyword evidence="8" id="KW-1185">Reference proteome</keyword>
<comment type="cofactor">
    <cofactor evidence="1">
        <name>FAD</name>
        <dbReference type="ChEBI" id="CHEBI:57692"/>
    </cofactor>
</comment>
<dbReference type="GO" id="GO:0071949">
    <property type="term" value="F:FAD binding"/>
    <property type="evidence" value="ECO:0007669"/>
    <property type="project" value="InterPro"/>
</dbReference>
<dbReference type="Pfam" id="PF01494">
    <property type="entry name" value="FAD_binding_3"/>
    <property type="match status" value="1"/>
</dbReference>
<dbReference type="Pfam" id="PF21274">
    <property type="entry name" value="Rng_hyd_C"/>
    <property type="match status" value="1"/>
</dbReference>
<dbReference type="InterPro" id="IPR032710">
    <property type="entry name" value="NTF2-like_dom_sf"/>
</dbReference>